<feature type="transmembrane region" description="Helical" evidence="7">
    <location>
        <begin position="237"/>
        <end position="260"/>
    </location>
</feature>
<keyword evidence="5 7" id="KW-0472">Membrane</keyword>
<dbReference type="EMBL" id="CBTN010000032">
    <property type="protein sequence ID" value="CDH55688.1"/>
    <property type="molecule type" value="Genomic_DNA"/>
</dbReference>
<dbReference type="InterPro" id="IPR018456">
    <property type="entry name" value="PTR2_symporter_CS"/>
</dbReference>
<feature type="region of interest" description="Disordered" evidence="6">
    <location>
        <begin position="1"/>
        <end position="29"/>
    </location>
</feature>
<dbReference type="OrthoDB" id="8904098at2759"/>
<feature type="transmembrane region" description="Helical" evidence="7">
    <location>
        <begin position="127"/>
        <end position="149"/>
    </location>
</feature>
<evidence type="ECO:0000256" key="7">
    <source>
        <dbReference type="SAM" id="Phobius"/>
    </source>
</evidence>
<feature type="transmembrane region" description="Helical" evidence="7">
    <location>
        <begin position="437"/>
        <end position="459"/>
    </location>
</feature>
<dbReference type="SUPFAM" id="SSF103473">
    <property type="entry name" value="MFS general substrate transporter"/>
    <property type="match status" value="1"/>
</dbReference>
<feature type="transmembrane region" description="Helical" evidence="7">
    <location>
        <begin position="155"/>
        <end position="173"/>
    </location>
</feature>
<name>A0A068RZW9_9FUNG</name>
<dbReference type="Proteomes" id="UP000027586">
    <property type="component" value="Unassembled WGS sequence"/>
</dbReference>
<comment type="caution">
    <text evidence="8">The sequence shown here is derived from an EMBL/GenBank/DDBJ whole genome shotgun (WGS) entry which is preliminary data.</text>
</comment>
<evidence type="ECO:0000256" key="3">
    <source>
        <dbReference type="ARBA" id="ARBA00022692"/>
    </source>
</evidence>
<gene>
    <name evidence="8" type="ORF">LCOR_06805.1</name>
</gene>
<sequence>MADASKKEDDVIVSQGAVQQDDPERPAPTEEDWKTLREVPGTIPWAAFLVIVIEFCERFTYYGISGPFQNYVQFPDPGEYPAEQPGAMGRGQQTATALNTFFQFWCYITPIIGGVIADQYLGKINAIILYGCMYFVGLLILTLTAIPSAVASGSAFPGFVVAIIVIGMGTGGIKANVSPLVAEQYQDKTPYVMTTKKGERVIVSPQATYQRIFNMFYWATNVGGISAIATTEMEKNIGFWAAFLLPTCMFIPGILIVVLGRKRYVQSPPRGSVVLEAGKVIWYHTKINGFFPNLDKMDACKPSNLAISHPEIASKATWDDVFVDEFKRTLRACVVFCWYPIYWLCYLQISNNLLSQAATMWTGNVPNDIMICMIPIFDRVIYPTLRRFGFNMRPITRISLGFFFGSVAMAYTAGIQAKIYSTPPYYDHPSDAGGKNYISAAYQIPSYCFVALSEIFTLITGMEYAYKKAPESMKAIVMSLFLFTNCVAALLGFALVSVAVDPKLTWMYTGISGAAFCCSILVWIFHRKQNDTDVQEDSIGRTAEQAQQYNAAAKHVTKHEPVDYELDQEKGTSRT</sequence>
<dbReference type="InterPro" id="IPR000109">
    <property type="entry name" value="POT_fam"/>
</dbReference>
<feature type="transmembrane region" description="Helical" evidence="7">
    <location>
        <begin position="395"/>
        <end position="417"/>
    </location>
</feature>
<dbReference type="Gene3D" id="1.20.1250.20">
    <property type="entry name" value="MFS general substrate transporter like domains"/>
    <property type="match status" value="1"/>
</dbReference>
<evidence type="ECO:0000256" key="5">
    <source>
        <dbReference type="ARBA" id="ARBA00023136"/>
    </source>
</evidence>
<proteinExistence type="inferred from homology"/>
<reference evidence="8" key="1">
    <citation type="submission" date="2013-08" db="EMBL/GenBank/DDBJ databases">
        <title>Gene expansion shapes genome architecture in the human pathogen Lichtheimia corymbifera: an evolutionary genomics analysis in the ancient terrestrial Mucorales (Mucoromycotina).</title>
        <authorList>
            <person name="Schwartze V.U."/>
            <person name="Winter S."/>
            <person name="Shelest E."/>
            <person name="Marcet-Houben M."/>
            <person name="Horn F."/>
            <person name="Wehner S."/>
            <person name="Hoffmann K."/>
            <person name="Riege K."/>
            <person name="Sammeth M."/>
            <person name="Nowrousian M."/>
            <person name="Valiante V."/>
            <person name="Linde J."/>
            <person name="Jacobsen I.D."/>
            <person name="Marz M."/>
            <person name="Brakhage A.A."/>
            <person name="Gabaldon T."/>
            <person name="Bocker S."/>
            <person name="Voigt K."/>
        </authorList>
    </citation>
    <scope>NUCLEOTIDE SEQUENCE [LARGE SCALE GENOMIC DNA]</scope>
    <source>
        <strain evidence="8">FSU 9682</strain>
    </source>
</reference>
<dbReference type="Pfam" id="PF00854">
    <property type="entry name" value="PTR2"/>
    <property type="match status" value="1"/>
</dbReference>
<keyword evidence="9" id="KW-1185">Reference proteome</keyword>
<protein>
    <submittedName>
        <fullName evidence="8">Mfs peptide transporter</fullName>
    </submittedName>
</protein>
<feature type="transmembrane region" description="Helical" evidence="7">
    <location>
        <begin position="506"/>
        <end position="525"/>
    </location>
</feature>
<feature type="transmembrane region" description="Helical" evidence="7">
    <location>
        <begin position="212"/>
        <end position="231"/>
    </location>
</feature>
<accession>A0A068RZW9</accession>
<dbReference type="AlphaFoldDB" id="A0A068RZW9"/>
<comment type="similarity">
    <text evidence="2">Belongs to the major facilitator superfamily. Proton-dependent oligopeptide transporter (POT/PTR) (TC 2.A.17) family.</text>
</comment>
<evidence type="ECO:0000256" key="6">
    <source>
        <dbReference type="SAM" id="MobiDB-lite"/>
    </source>
</evidence>
<keyword evidence="4 7" id="KW-1133">Transmembrane helix</keyword>
<dbReference type="GO" id="GO:0006857">
    <property type="term" value="P:oligopeptide transport"/>
    <property type="evidence" value="ECO:0007669"/>
    <property type="project" value="InterPro"/>
</dbReference>
<dbReference type="VEuPathDB" id="FungiDB:LCOR_06805.1"/>
<evidence type="ECO:0000256" key="4">
    <source>
        <dbReference type="ARBA" id="ARBA00022989"/>
    </source>
</evidence>
<feature type="transmembrane region" description="Helical" evidence="7">
    <location>
        <begin position="480"/>
        <end position="500"/>
    </location>
</feature>
<evidence type="ECO:0000256" key="1">
    <source>
        <dbReference type="ARBA" id="ARBA00004141"/>
    </source>
</evidence>
<dbReference type="PROSITE" id="PS01022">
    <property type="entry name" value="PTR2_1"/>
    <property type="match status" value="1"/>
</dbReference>
<evidence type="ECO:0000313" key="9">
    <source>
        <dbReference type="Proteomes" id="UP000027586"/>
    </source>
</evidence>
<dbReference type="PANTHER" id="PTHR11654">
    <property type="entry name" value="OLIGOPEPTIDE TRANSPORTER-RELATED"/>
    <property type="match status" value="1"/>
</dbReference>
<dbReference type="GO" id="GO:0016020">
    <property type="term" value="C:membrane"/>
    <property type="evidence" value="ECO:0007669"/>
    <property type="project" value="UniProtKB-SubCell"/>
</dbReference>
<feature type="region of interest" description="Disordered" evidence="6">
    <location>
        <begin position="552"/>
        <end position="575"/>
    </location>
</feature>
<keyword evidence="3 7" id="KW-0812">Transmembrane</keyword>
<comment type="subcellular location">
    <subcellularLocation>
        <location evidence="1">Membrane</location>
        <topology evidence="1">Multi-pass membrane protein</topology>
    </subcellularLocation>
</comment>
<organism evidence="8 9">
    <name type="scientific">Lichtheimia corymbifera JMRC:FSU:9682</name>
    <dbReference type="NCBI Taxonomy" id="1263082"/>
    <lineage>
        <taxon>Eukaryota</taxon>
        <taxon>Fungi</taxon>
        <taxon>Fungi incertae sedis</taxon>
        <taxon>Mucoromycota</taxon>
        <taxon>Mucoromycotina</taxon>
        <taxon>Mucoromycetes</taxon>
        <taxon>Mucorales</taxon>
        <taxon>Lichtheimiaceae</taxon>
        <taxon>Lichtheimia</taxon>
    </lineage>
</organism>
<evidence type="ECO:0000313" key="8">
    <source>
        <dbReference type="EMBL" id="CDH55688.1"/>
    </source>
</evidence>
<dbReference type="InterPro" id="IPR036259">
    <property type="entry name" value="MFS_trans_sf"/>
</dbReference>
<feature type="compositionally biased region" description="Basic and acidic residues" evidence="6">
    <location>
        <begin position="1"/>
        <end position="10"/>
    </location>
</feature>
<feature type="compositionally biased region" description="Basic and acidic residues" evidence="6">
    <location>
        <begin position="558"/>
        <end position="575"/>
    </location>
</feature>
<dbReference type="GO" id="GO:0022857">
    <property type="term" value="F:transmembrane transporter activity"/>
    <property type="evidence" value="ECO:0007669"/>
    <property type="project" value="InterPro"/>
</dbReference>
<evidence type="ECO:0000256" key="2">
    <source>
        <dbReference type="ARBA" id="ARBA00005982"/>
    </source>
</evidence>